<gene>
    <name evidence="1" type="ORF">BJ508DRAFT_410157</name>
</gene>
<dbReference type="OrthoDB" id="626167at2759"/>
<proteinExistence type="predicted"/>
<dbReference type="EMBL" id="ML119645">
    <property type="protein sequence ID" value="RPA88307.1"/>
    <property type="molecule type" value="Genomic_DNA"/>
</dbReference>
<accession>A0A3N4ISD3</accession>
<dbReference type="PANTHER" id="PTHR10039">
    <property type="entry name" value="AMELOGENIN"/>
    <property type="match status" value="1"/>
</dbReference>
<evidence type="ECO:0000313" key="1">
    <source>
        <dbReference type="EMBL" id="RPA88307.1"/>
    </source>
</evidence>
<reference evidence="1 2" key="1">
    <citation type="journal article" date="2018" name="Nat. Ecol. Evol.">
        <title>Pezizomycetes genomes reveal the molecular basis of ectomycorrhizal truffle lifestyle.</title>
        <authorList>
            <person name="Murat C."/>
            <person name="Payen T."/>
            <person name="Noel B."/>
            <person name="Kuo A."/>
            <person name="Morin E."/>
            <person name="Chen J."/>
            <person name="Kohler A."/>
            <person name="Krizsan K."/>
            <person name="Balestrini R."/>
            <person name="Da Silva C."/>
            <person name="Montanini B."/>
            <person name="Hainaut M."/>
            <person name="Levati E."/>
            <person name="Barry K.W."/>
            <person name="Belfiori B."/>
            <person name="Cichocki N."/>
            <person name="Clum A."/>
            <person name="Dockter R.B."/>
            <person name="Fauchery L."/>
            <person name="Guy J."/>
            <person name="Iotti M."/>
            <person name="Le Tacon F."/>
            <person name="Lindquist E.A."/>
            <person name="Lipzen A."/>
            <person name="Malagnac F."/>
            <person name="Mello A."/>
            <person name="Molinier V."/>
            <person name="Miyauchi S."/>
            <person name="Poulain J."/>
            <person name="Riccioni C."/>
            <person name="Rubini A."/>
            <person name="Sitrit Y."/>
            <person name="Splivallo R."/>
            <person name="Traeger S."/>
            <person name="Wang M."/>
            <person name="Zifcakova L."/>
            <person name="Wipf D."/>
            <person name="Zambonelli A."/>
            <person name="Paolocci F."/>
            <person name="Nowrousian M."/>
            <person name="Ottonello S."/>
            <person name="Baldrian P."/>
            <person name="Spatafora J.W."/>
            <person name="Henrissat B."/>
            <person name="Nagy L.G."/>
            <person name="Aury J.M."/>
            <person name="Wincker P."/>
            <person name="Grigoriev I.V."/>
            <person name="Bonfante P."/>
            <person name="Martin F.M."/>
        </authorList>
    </citation>
    <scope>NUCLEOTIDE SEQUENCE [LARGE SCALE GENOMIC DNA]</scope>
    <source>
        <strain evidence="1 2">RN42</strain>
    </source>
</reference>
<dbReference type="AlphaFoldDB" id="A0A3N4ISD3"/>
<dbReference type="PANTHER" id="PTHR10039:SF14">
    <property type="entry name" value="NACHT DOMAIN-CONTAINING PROTEIN"/>
    <property type="match status" value="1"/>
</dbReference>
<organism evidence="1 2">
    <name type="scientific">Ascobolus immersus RN42</name>
    <dbReference type="NCBI Taxonomy" id="1160509"/>
    <lineage>
        <taxon>Eukaryota</taxon>
        <taxon>Fungi</taxon>
        <taxon>Dikarya</taxon>
        <taxon>Ascomycota</taxon>
        <taxon>Pezizomycotina</taxon>
        <taxon>Pezizomycetes</taxon>
        <taxon>Pezizales</taxon>
        <taxon>Ascobolaceae</taxon>
        <taxon>Ascobolus</taxon>
    </lineage>
</organism>
<sequence length="326" mass="37715">MTSEYRDAPPDPLRREKPSKFFSNTASFTRNHTFTNDNRTLRFTFRPKHHSYPILDTPEEKTDMPIKAALETIMKDEGKAAKMAEIDNVLKEHTSNLSQPKSGNNSDVLLEGLYGRLISRLQTPPQTEQQRIAEIKDILEWVAWTGRPLTIDEIYLAICYEAMDEDGKLQWVKTNGKETNERDLSDFLDGYCPPFFITKEKKVLVIHQSLLDFVRSHGQSEAEYRIAKKLLGVLLLDAEGNKEVEGLYSYAARFWHEHVVGYSKTFDATKKEDVVLKERLKAFFDNDEAVKKWYKFVEDGNHYDISTIEPSLKGWIDEGWVAKLKQ</sequence>
<name>A0A3N4ISD3_ASCIM</name>
<protein>
    <submittedName>
        <fullName evidence="1">Uncharacterized protein</fullName>
    </submittedName>
</protein>
<keyword evidence="2" id="KW-1185">Reference proteome</keyword>
<dbReference type="Proteomes" id="UP000275078">
    <property type="component" value="Unassembled WGS sequence"/>
</dbReference>
<evidence type="ECO:0000313" key="2">
    <source>
        <dbReference type="Proteomes" id="UP000275078"/>
    </source>
</evidence>